<reference evidence="2 3" key="1">
    <citation type="journal article" date="2018" name="Arch. Microbiol.">
        <title>New insights into the metabolic potential of the phototrophic purple bacterium Rhodopila globiformis DSM 161(T) from its draft genome sequence and evidence for a vanadium-dependent nitrogenase.</title>
        <authorList>
            <person name="Imhoff J.F."/>
            <person name="Rahn T."/>
            <person name="Kunzel S."/>
            <person name="Neulinger S.C."/>
        </authorList>
    </citation>
    <scope>NUCLEOTIDE SEQUENCE [LARGE SCALE GENOMIC DNA]</scope>
    <source>
        <strain evidence="2 3">DSM 161</strain>
    </source>
</reference>
<dbReference type="EMBL" id="NHRY01000076">
    <property type="protein sequence ID" value="PPQ35238.1"/>
    <property type="molecule type" value="Genomic_DNA"/>
</dbReference>
<keyword evidence="3" id="KW-1185">Reference proteome</keyword>
<evidence type="ECO:0000259" key="1">
    <source>
        <dbReference type="Pfam" id="PF00144"/>
    </source>
</evidence>
<organism evidence="2 3">
    <name type="scientific">Rhodopila globiformis</name>
    <name type="common">Rhodopseudomonas globiformis</name>
    <dbReference type="NCBI Taxonomy" id="1071"/>
    <lineage>
        <taxon>Bacteria</taxon>
        <taxon>Pseudomonadati</taxon>
        <taxon>Pseudomonadota</taxon>
        <taxon>Alphaproteobacteria</taxon>
        <taxon>Acetobacterales</taxon>
        <taxon>Acetobacteraceae</taxon>
        <taxon>Rhodopila</taxon>
    </lineage>
</organism>
<keyword evidence="2" id="KW-0378">Hydrolase</keyword>
<dbReference type="GO" id="GO:0016787">
    <property type="term" value="F:hydrolase activity"/>
    <property type="evidence" value="ECO:0007669"/>
    <property type="project" value="UniProtKB-KW"/>
</dbReference>
<dbReference type="PANTHER" id="PTHR43283:SF3">
    <property type="entry name" value="BETA-LACTAMASE FAMILY PROTEIN (AFU_ORTHOLOGUE AFUA_5G07500)"/>
    <property type="match status" value="1"/>
</dbReference>
<dbReference type="OrthoDB" id="5705574at2"/>
<comment type="caution">
    <text evidence="2">The sequence shown here is derived from an EMBL/GenBank/DDBJ whole genome shotgun (WGS) entry which is preliminary data.</text>
</comment>
<dbReference type="AlphaFoldDB" id="A0A2S6NK71"/>
<dbReference type="Pfam" id="PF00144">
    <property type="entry name" value="Beta-lactamase"/>
    <property type="match status" value="1"/>
</dbReference>
<evidence type="ECO:0000313" key="3">
    <source>
        <dbReference type="Proteomes" id="UP000239724"/>
    </source>
</evidence>
<accession>A0A2S6NK71</accession>
<dbReference type="Gene3D" id="3.40.710.10">
    <property type="entry name" value="DD-peptidase/beta-lactamase superfamily"/>
    <property type="match status" value="1"/>
</dbReference>
<dbReference type="InterPro" id="IPR012338">
    <property type="entry name" value="Beta-lactam/transpept-like"/>
</dbReference>
<dbReference type="InterPro" id="IPR050789">
    <property type="entry name" value="Diverse_Enzym_Activities"/>
</dbReference>
<name>A0A2S6NK71_RHOGL</name>
<dbReference type="Proteomes" id="UP000239724">
    <property type="component" value="Unassembled WGS sequence"/>
</dbReference>
<dbReference type="SUPFAM" id="SSF56601">
    <property type="entry name" value="beta-lactamase/transpeptidase-like"/>
    <property type="match status" value="1"/>
</dbReference>
<gene>
    <name evidence="2" type="ORF">CCS01_08435</name>
</gene>
<dbReference type="InterPro" id="IPR001466">
    <property type="entry name" value="Beta-lactam-related"/>
</dbReference>
<dbReference type="PANTHER" id="PTHR43283">
    <property type="entry name" value="BETA-LACTAMASE-RELATED"/>
    <property type="match status" value="1"/>
</dbReference>
<protein>
    <submittedName>
        <fullName evidence="2">Serine hydrolase</fullName>
    </submittedName>
</protein>
<evidence type="ECO:0000313" key="2">
    <source>
        <dbReference type="EMBL" id="PPQ35238.1"/>
    </source>
</evidence>
<sequence length="397" mass="42986">MRQRYVDTGKLPGILTMIYRRGALAHLGMAGSIDIERDKPMREDAIFRIYSMSKPITAVALMMLVEEGQIGLDDDVATYIPSWKNLGVYATGMPSIVPVAGPAYMTTPVERPMKVIDLATHTSGLTYGFLNRTAVDDAYRRAHVADFNAEGGLDAMIEQLATLPLEFSPGTAWNYSVSIDVIGYLVQKLSGMRFGEFLRNRLFEPLGMTDTAFCCPPEKLGRLGSCYMPGNGGGLKVQDDAGNSFFAAPPALESGGGGLVSTAHDYMRFCRMMLNGGTLDGVQILSPKTVALFSLNHLPGNREVAEMAPPGMFSEASYAGVGFSIGCGVNIDVARTRLPGTLGEYFWGGAASTAFWIDPKEELAVVFMTQVIGSDARLTLRRDLRTLVYSAMTESFA</sequence>
<feature type="domain" description="Beta-lactamase-related" evidence="1">
    <location>
        <begin position="4"/>
        <end position="382"/>
    </location>
</feature>
<proteinExistence type="predicted"/>